<reference evidence="1" key="1">
    <citation type="submission" date="2022-12" db="EMBL/GenBank/DDBJ databases">
        <title>Acinetobacter lactucae: Emerging opportunistic pathogenic species of genus Acinetobacter isolated from immunocompromised patients in clinical settings of India.</title>
        <authorList>
            <person name="Amar A.K."/>
            <person name="Sawant A.R."/>
            <person name="Meera M."/>
            <person name="Tomar A."/>
            <person name="Sistla S."/>
            <person name="Prashanth K."/>
        </authorList>
    </citation>
    <scope>NUCLEOTIDE SEQUENCE</scope>
    <source>
        <strain evidence="1">PKAL1828C</strain>
    </source>
</reference>
<organism evidence="1 2">
    <name type="scientific">Acinetobacter lactucae</name>
    <dbReference type="NCBI Taxonomy" id="1785128"/>
    <lineage>
        <taxon>Bacteria</taxon>
        <taxon>Pseudomonadati</taxon>
        <taxon>Pseudomonadota</taxon>
        <taxon>Gammaproteobacteria</taxon>
        <taxon>Moraxellales</taxon>
        <taxon>Moraxellaceae</taxon>
        <taxon>Acinetobacter</taxon>
        <taxon>Acinetobacter calcoaceticus/baumannii complex</taxon>
    </lineage>
</organism>
<dbReference type="RefSeq" id="WP_033853941.1">
    <property type="nucleotide sequence ID" value="NZ_JALNTF010000012.1"/>
</dbReference>
<dbReference type="Proteomes" id="UP001150055">
    <property type="component" value="Unassembled WGS sequence"/>
</dbReference>
<proteinExistence type="predicted"/>
<protein>
    <submittedName>
        <fullName evidence="1">Uncharacterized protein</fullName>
    </submittedName>
</protein>
<name>A0AB35K4V9_9GAMM</name>
<accession>A0AB35K4V9</accession>
<evidence type="ECO:0000313" key="2">
    <source>
        <dbReference type="Proteomes" id="UP001150055"/>
    </source>
</evidence>
<evidence type="ECO:0000313" key="1">
    <source>
        <dbReference type="EMBL" id="MDD9321269.1"/>
    </source>
</evidence>
<gene>
    <name evidence="1" type="ORF">M0O54_14335</name>
</gene>
<dbReference type="EMBL" id="JALNTG010000056">
    <property type="protein sequence ID" value="MDD9321269.1"/>
    <property type="molecule type" value="Genomic_DNA"/>
</dbReference>
<dbReference type="AlphaFoldDB" id="A0AB35K4V9"/>
<sequence length="82" mass="9534">MKVKELIEKLQEFDPELKVLIANEEEEIIGKNKLVQFFDIHNISPFNAETHRNENGEIDFKFTGMATKTSQEFISIDVTSQF</sequence>
<comment type="caution">
    <text evidence="1">The sequence shown here is derived from an EMBL/GenBank/DDBJ whole genome shotgun (WGS) entry which is preliminary data.</text>
</comment>